<feature type="domain" description="Methyltransferase" evidence="1">
    <location>
        <begin position="47"/>
        <end position="157"/>
    </location>
</feature>
<dbReference type="InterPro" id="IPR025714">
    <property type="entry name" value="Methyltranfer_dom"/>
</dbReference>
<evidence type="ECO:0000259" key="1">
    <source>
        <dbReference type="Pfam" id="PF13847"/>
    </source>
</evidence>
<dbReference type="GO" id="GO:0008168">
    <property type="term" value="F:methyltransferase activity"/>
    <property type="evidence" value="ECO:0007669"/>
    <property type="project" value="UniProtKB-KW"/>
</dbReference>
<accession>A0A7D5SPH7</accession>
<dbReference type="CDD" id="cd02440">
    <property type="entry name" value="AdoMet_MTases"/>
    <property type="match status" value="1"/>
</dbReference>
<dbReference type="RefSeq" id="WP_179910642.1">
    <property type="nucleotide sequence ID" value="NZ_CP058910.1"/>
</dbReference>
<dbReference type="Pfam" id="PF13847">
    <property type="entry name" value="Methyltransf_31"/>
    <property type="match status" value="1"/>
</dbReference>
<dbReference type="EMBL" id="CP058910">
    <property type="protein sequence ID" value="QLH76707.1"/>
    <property type="molecule type" value="Genomic_DNA"/>
</dbReference>
<keyword evidence="3" id="KW-1185">Reference proteome</keyword>
<sequence>MVEDRWREFYEAGDYERCAYLAGEEMDEYVDRFLDETGADPDSFASVGCGPAVTEFALAERHPDMEFYCCDISEDVIRDDHEVADRRDLSNISFRVRSLPDLDVGREFDIVYCMATLYFVEAIEDAIEALYDHVEPGGYLIFNYPNEATREWLRGQPEQKREFFALVDSGTNLITRTEIERLLGTEASDYWSFVGAADQRSGDSPAVFVRR</sequence>
<proteinExistence type="predicted"/>
<protein>
    <submittedName>
        <fullName evidence="2">Methyltransferase domain-containing protein</fullName>
    </submittedName>
</protein>
<keyword evidence="2" id="KW-0489">Methyltransferase</keyword>
<name>A0A7D5SPH7_9EURY</name>
<gene>
    <name evidence="2" type="ORF">HZS55_05035</name>
</gene>
<dbReference type="GO" id="GO:0032259">
    <property type="term" value="P:methylation"/>
    <property type="evidence" value="ECO:0007669"/>
    <property type="project" value="UniProtKB-KW"/>
</dbReference>
<evidence type="ECO:0000313" key="2">
    <source>
        <dbReference type="EMBL" id="QLH76707.1"/>
    </source>
</evidence>
<organism evidence="2 3">
    <name type="scientific">Halosimplex rubrum</name>
    <dbReference type="NCBI Taxonomy" id="869889"/>
    <lineage>
        <taxon>Archaea</taxon>
        <taxon>Methanobacteriati</taxon>
        <taxon>Methanobacteriota</taxon>
        <taxon>Stenosarchaea group</taxon>
        <taxon>Halobacteria</taxon>
        <taxon>Halobacteriales</taxon>
        <taxon>Haloarculaceae</taxon>
        <taxon>Halosimplex</taxon>
    </lineage>
</organism>
<dbReference type="KEGG" id="hrr:HZS55_05035"/>
<keyword evidence="2" id="KW-0808">Transferase</keyword>
<evidence type="ECO:0000313" key="3">
    <source>
        <dbReference type="Proteomes" id="UP000509667"/>
    </source>
</evidence>
<dbReference type="SUPFAM" id="SSF53335">
    <property type="entry name" value="S-adenosyl-L-methionine-dependent methyltransferases"/>
    <property type="match status" value="1"/>
</dbReference>
<reference evidence="2 3" key="1">
    <citation type="submission" date="2020-07" db="EMBL/GenBank/DDBJ databases">
        <title>Halosimplex pelagicum sp. nov. and Halosimplex rubrum sp. nov., isolated from salted brown alga Laminaria, and emended description of the genus Halosimplex.</title>
        <authorList>
            <person name="Cui H."/>
        </authorList>
    </citation>
    <scope>NUCLEOTIDE SEQUENCE [LARGE SCALE GENOMIC DNA]</scope>
    <source>
        <strain evidence="2 3">R27</strain>
    </source>
</reference>
<dbReference type="InterPro" id="IPR029063">
    <property type="entry name" value="SAM-dependent_MTases_sf"/>
</dbReference>
<dbReference type="OrthoDB" id="147504at2157"/>
<dbReference type="AlphaFoldDB" id="A0A7D5SPH7"/>
<dbReference type="Proteomes" id="UP000509667">
    <property type="component" value="Chromosome"/>
</dbReference>
<dbReference type="GeneID" id="56077204"/>
<dbReference type="Gene3D" id="3.40.50.150">
    <property type="entry name" value="Vaccinia Virus protein VP39"/>
    <property type="match status" value="1"/>
</dbReference>